<evidence type="ECO:0000313" key="2">
    <source>
        <dbReference type="Proteomes" id="UP000280405"/>
    </source>
</evidence>
<dbReference type="OrthoDB" id="6713262at2"/>
<reference evidence="1 2" key="1">
    <citation type="submission" date="2018-09" db="EMBL/GenBank/DDBJ databases">
        <title>The draft genome of Acinetobacter spp. strains.</title>
        <authorList>
            <person name="Qin J."/>
            <person name="Feng Y."/>
            <person name="Zong Z."/>
        </authorList>
    </citation>
    <scope>NUCLEOTIDE SEQUENCE [LARGE SCALE GENOMIC DNA]</scope>
    <source>
        <strain evidence="1 2">WCHAc060115</strain>
    </source>
</reference>
<gene>
    <name evidence="1" type="ORF">D7V20_03230</name>
</gene>
<organism evidence="1 2">
    <name type="scientific">Acinetobacter rongchengensis</name>
    <dbReference type="NCBI Taxonomy" id="2419601"/>
    <lineage>
        <taxon>Bacteria</taxon>
        <taxon>Pseudomonadati</taxon>
        <taxon>Pseudomonadota</taxon>
        <taxon>Gammaproteobacteria</taxon>
        <taxon>Moraxellales</taxon>
        <taxon>Moraxellaceae</taxon>
        <taxon>Acinetobacter</taxon>
    </lineage>
</organism>
<sequence>MMKFIFLILIIATLYILWRWGAKHKINALFDEQHKALSQLVKNEQEGDELPEKSKAIKQALDAERLKTTEDVDQLAAQVSVVEMPVKEQDQRLFDEVAQLFFDQAIQAKDIQQAEKIQQEFLNKMPMNTQSQTGSFDFGEWSIFWSYHDQSLEYYVGRYGVFYAHVDREGVEHKAEFKDRY</sequence>
<evidence type="ECO:0000313" key="1">
    <source>
        <dbReference type="EMBL" id="RKG40098.1"/>
    </source>
</evidence>
<dbReference type="Proteomes" id="UP000280405">
    <property type="component" value="Unassembled WGS sequence"/>
</dbReference>
<dbReference type="RefSeq" id="WP_120382895.1">
    <property type="nucleotide sequence ID" value="NZ_RAXT01000003.1"/>
</dbReference>
<protein>
    <submittedName>
        <fullName evidence="1">Uncharacterized protein</fullName>
    </submittedName>
</protein>
<name>A0A3A8F101_9GAMM</name>
<accession>A0A3A8F101</accession>
<dbReference type="EMBL" id="RAXT01000003">
    <property type="protein sequence ID" value="RKG40098.1"/>
    <property type="molecule type" value="Genomic_DNA"/>
</dbReference>
<keyword evidence="2" id="KW-1185">Reference proteome</keyword>
<dbReference type="AlphaFoldDB" id="A0A3A8F101"/>
<comment type="caution">
    <text evidence="1">The sequence shown here is derived from an EMBL/GenBank/DDBJ whole genome shotgun (WGS) entry which is preliminary data.</text>
</comment>
<proteinExistence type="predicted"/>